<evidence type="ECO:0000256" key="6">
    <source>
        <dbReference type="ARBA" id="ARBA00022840"/>
    </source>
</evidence>
<accession>B3L4H5</accession>
<dbReference type="EMBL" id="AM910990">
    <property type="protein sequence ID" value="CAA9988044.1"/>
    <property type="molecule type" value="Genomic_DNA"/>
</dbReference>
<dbReference type="SMART" id="SM00220">
    <property type="entry name" value="S_TKc"/>
    <property type="match status" value="1"/>
</dbReference>
<dbReference type="GO" id="GO:0000245">
    <property type="term" value="P:spliceosomal complex assembly"/>
    <property type="evidence" value="ECO:0007669"/>
    <property type="project" value="TreeGrafter"/>
</dbReference>
<protein>
    <recommendedName>
        <fullName evidence="1">non-specific serine/threonine protein kinase</fullName>
        <ecNumber evidence="1">2.7.11.1</ecNumber>
    </recommendedName>
</protein>
<feature type="compositionally biased region" description="Low complexity" evidence="11">
    <location>
        <begin position="323"/>
        <end position="339"/>
    </location>
</feature>
<accession>A0A384KRA4</accession>
<dbReference type="InterPro" id="IPR008271">
    <property type="entry name" value="Ser/Thr_kinase_AS"/>
</dbReference>
<evidence type="ECO:0000256" key="7">
    <source>
        <dbReference type="ARBA" id="ARBA00047899"/>
    </source>
</evidence>
<dbReference type="GO" id="GO:0005524">
    <property type="term" value="F:ATP binding"/>
    <property type="evidence" value="ECO:0007669"/>
    <property type="project" value="UniProtKB-UniRule"/>
</dbReference>
<feature type="compositionally biased region" description="Basic and acidic residues" evidence="11">
    <location>
        <begin position="1325"/>
        <end position="1341"/>
    </location>
</feature>
<dbReference type="InterPro" id="IPR011009">
    <property type="entry name" value="Kinase-like_dom_sf"/>
</dbReference>
<evidence type="ECO:0000256" key="1">
    <source>
        <dbReference type="ARBA" id="ARBA00012513"/>
    </source>
</evidence>
<keyword evidence="2 13" id="KW-0723">Serine/threonine-protein kinase</keyword>
<feature type="region of interest" description="Disordered" evidence="11">
    <location>
        <begin position="1251"/>
        <end position="1284"/>
    </location>
</feature>
<evidence type="ECO:0000256" key="2">
    <source>
        <dbReference type="ARBA" id="ARBA00022527"/>
    </source>
</evidence>
<keyword evidence="6 9" id="KW-0067">ATP-binding</keyword>
<feature type="region of interest" description="Disordered" evidence="11">
    <location>
        <begin position="1097"/>
        <end position="1199"/>
    </location>
</feature>
<comment type="catalytic activity">
    <reaction evidence="7">
        <text>L-threonyl-[protein] + ATP = O-phospho-L-threonyl-[protein] + ADP + H(+)</text>
        <dbReference type="Rhea" id="RHEA:46608"/>
        <dbReference type="Rhea" id="RHEA-COMP:11060"/>
        <dbReference type="Rhea" id="RHEA-COMP:11605"/>
        <dbReference type="ChEBI" id="CHEBI:15378"/>
        <dbReference type="ChEBI" id="CHEBI:30013"/>
        <dbReference type="ChEBI" id="CHEBI:30616"/>
        <dbReference type="ChEBI" id="CHEBI:61977"/>
        <dbReference type="ChEBI" id="CHEBI:456216"/>
        <dbReference type="EC" id="2.7.11.1"/>
    </reaction>
</comment>
<evidence type="ECO:0000256" key="8">
    <source>
        <dbReference type="ARBA" id="ARBA00048679"/>
    </source>
</evidence>
<dbReference type="InterPro" id="IPR000719">
    <property type="entry name" value="Prot_kinase_dom"/>
</dbReference>
<dbReference type="STRING" id="5851.A0A384KRA4"/>
<feature type="region of interest" description="Disordered" evidence="11">
    <location>
        <begin position="222"/>
        <end position="277"/>
    </location>
</feature>
<dbReference type="PANTHER" id="PTHR47634">
    <property type="entry name" value="PROTEIN KINASE DOMAIN-CONTAINING PROTEIN-RELATED"/>
    <property type="match status" value="1"/>
</dbReference>
<evidence type="ECO:0000313" key="13">
    <source>
        <dbReference type="EMBL" id="CAA9988044.1"/>
    </source>
</evidence>
<feature type="compositionally biased region" description="Polar residues" evidence="11">
    <location>
        <begin position="1185"/>
        <end position="1199"/>
    </location>
</feature>
<keyword evidence="3" id="KW-0808">Transferase</keyword>
<feature type="compositionally biased region" description="Basic and acidic residues" evidence="11">
    <location>
        <begin position="425"/>
        <end position="436"/>
    </location>
</feature>
<proteinExistence type="predicted"/>
<feature type="domain" description="Protein kinase" evidence="12">
    <location>
        <begin position="54"/>
        <end position="846"/>
    </location>
</feature>
<organism evidence="13 14">
    <name type="scientific">Plasmodium knowlesi (strain H)</name>
    <dbReference type="NCBI Taxonomy" id="5851"/>
    <lineage>
        <taxon>Eukaryota</taxon>
        <taxon>Sar</taxon>
        <taxon>Alveolata</taxon>
        <taxon>Apicomplexa</taxon>
        <taxon>Aconoidasida</taxon>
        <taxon>Haemosporida</taxon>
        <taxon>Plasmodiidae</taxon>
        <taxon>Plasmodium</taxon>
        <taxon>Plasmodium (Plasmodium)</taxon>
    </lineage>
</organism>
<feature type="compositionally biased region" description="Basic and acidic residues" evidence="11">
    <location>
        <begin position="467"/>
        <end position="483"/>
    </location>
</feature>
<dbReference type="KEGG" id="pkn:PKNH_0840600"/>
<dbReference type="InterPro" id="IPR017441">
    <property type="entry name" value="Protein_kinase_ATP_BS"/>
</dbReference>
<evidence type="ECO:0000256" key="11">
    <source>
        <dbReference type="SAM" id="MobiDB-lite"/>
    </source>
</evidence>
<reference evidence="13 14" key="1">
    <citation type="journal article" date="2008" name="Nature">
        <title>The genome of Plasmodium knowlesi strain H, a zoonotic malaria parasite with host range from monkey to man.</title>
        <authorList>
            <person name="Pain A."/>
            <person name="Boehme U."/>
            <person name="Berry A.E."/>
            <person name="Mungall K."/>
            <person name="Finn R."/>
            <person name="Jackson A.P."/>
            <person name="Mourier T."/>
            <person name="Mistry J."/>
            <person name="Pasini E.M."/>
            <person name="Aslett M."/>
            <person name="Balasubrammaniam S."/>
            <person name="Borgwardt K."/>
            <person name="Brooks K."/>
            <person name="Carret C."/>
            <person name="Carver T.J."/>
            <person name="Cherevach I."/>
            <person name="Chillingworth T."/>
            <person name="Clarke T.G."/>
            <person name="Galinski M.R."/>
            <person name="Hall N."/>
            <person name="Harper D."/>
            <person name="Harris D."/>
            <person name="Hauser H."/>
            <person name="Ivens A."/>
            <person name="Janssen C.S."/>
            <person name="Keane T."/>
            <person name="Larke N."/>
            <person name="Lapp S."/>
            <person name="Marti M."/>
            <person name="Moule S."/>
            <person name="Meyer I.M."/>
            <person name="Ormond D."/>
            <person name="Peters N."/>
            <person name="Sanders M."/>
            <person name="Sanders S."/>
            <person name="Sergeant T.J."/>
            <person name="Simmonds M."/>
            <person name="Smith F."/>
            <person name="Squares R."/>
            <person name="Thurston S."/>
            <person name="Tivey A.R."/>
            <person name="Walker D."/>
            <person name="White B."/>
            <person name="Zuiderwijk E."/>
            <person name="Churcher C."/>
            <person name="Quail M.A."/>
            <person name="Cowman A.F."/>
            <person name="Turner C.M.R."/>
            <person name="Rajandream M.A."/>
            <person name="Kocken C.H.M."/>
            <person name="Thomas A.W."/>
            <person name="Newbold C.I."/>
            <person name="Barrell B.G."/>
            <person name="Berriman M."/>
        </authorList>
    </citation>
    <scope>NUCLEOTIDE SEQUENCE [LARGE SCALE GENOMIC DNA]</scope>
    <source>
        <strain evidence="13 14">H</strain>
    </source>
</reference>
<comment type="catalytic activity">
    <reaction evidence="8">
        <text>L-seryl-[protein] + ATP = O-phospho-L-seryl-[protein] + ADP + H(+)</text>
        <dbReference type="Rhea" id="RHEA:17989"/>
        <dbReference type="Rhea" id="RHEA-COMP:9863"/>
        <dbReference type="Rhea" id="RHEA-COMP:11604"/>
        <dbReference type="ChEBI" id="CHEBI:15378"/>
        <dbReference type="ChEBI" id="CHEBI:29999"/>
        <dbReference type="ChEBI" id="CHEBI:30616"/>
        <dbReference type="ChEBI" id="CHEBI:83421"/>
        <dbReference type="ChEBI" id="CHEBI:456216"/>
        <dbReference type="EC" id="2.7.11.1"/>
    </reaction>
</comment>
<feature type="region of interest" description="Disordered" evidence="11">
    <location>
        <begin position="896"/>
        <end position="999"/>
    </location>
</feature>
<evidence type="ECO:0000259" key="12">
    <source>
        <dbReference type="PROSITE" id="PS50011"/>
    </source>
</evidence>
<feature type="region of interest" description="Disordered" evidence="11">
    <location>
        <begin position="561"/>
        <end position="595"/>
    </location>
</feature>
<dbReference type="VEuPathDB" id="PlasmoDB:PKNH_0840600"/>
<feature type="region of interest" description="Disordered" evidence="11">
    <location>
        <begin position="1313"/>
        <end position="1341"/>
    </location>
</feature>
<dbReference type="GO" id="GO:0050684">
    <property type="term" value="P:regulation of mRNA processing"/>
    <property type="evidence" value="ECO:0007669"/>
    <property type="project" value="TreeGrafter"/>
</dbReference>
<evidence type="ECO:0000256" key="4">
    <source>
        <dbReference type="ARBA" id="ARBA00022741"/>
    </source>
</evidence>
<feature type="compositionally biased region" description="Polar residues" evidence="11">
    <location>
        <begin position="439"/>
        <end position="466"/>
    </location>
</feature>
<dbReference type="PANTHER" id="PTHR47634:SF9">
    <property type="entry name" value="PROTEIN KINASE DOMAIN-CONTAINING PROTEIN-RELATED"/>
    <property type="match status" value="1"/>
</dbReference>
<dbReference type="RefSeq" id="XP_002259023.1">
    <property type="nucleotide sequence ID" value="XM_002258987.1"/>
</dbReference>
<gene>
    <name evidence="13" type="ORF">PKNH_0840600</name>
</gene>
<feature type="binding site" evidence="9">
    <location>
        <position position="85"/>
    </location>
    <ligand>
        <name>ATP</name>
        <dbReference type="ChEBI" id="CHEBI:30616"/>
    </ligand>
</feature>
<dbReference type="EC" id="2.7.11.1" evidence="1"/>
<keyword evidence="10" id="KW-0175">Coiled coil</keyword>
<dbReference type="PROSITE" id="PS00107">
    <property type="entry name" value="PROTEIN_KINASE_ATP"/>
    <property type="match status" value="1"/>
</dbReference>
<dbReference type="FunFam" id="1.10.510.10:FF:000797">
    <property type="entry name" value="CMGC/SRPK protein kinase"/>
    <property type="match status" value="1"/>
</dbReference>
<feature type="compositionally biased region" description="Acidic residues" evidence="11">
    <location>
        <begin position="1113"/>
        <end position="1160"/>
    </location>
</feature>
<sequence>MSYSDSRSPSNNSSSQDATSGKLQYTESDDEGSDEYCKGGYHPVKINEIYNNRYRIEGKLGWGHFSTVWVATDLKSKPLKFVAIKIQKGSESFGESAKCEINYLKTVKANSFDSSWVEIKEHQRERLFHYNMTKGVVSFIDSFEHKGPNGTHVCMVFEFMGPNLLSLIKHYDYKGIPLNLVRKIATHVLIGLQYLHDVCKIIHSDIKPENVLVSPLLNIPRPRDYSKDDDAQNGLNKKGEKKATEEERGSDHSDGSDHDEDGEDDQSSSPSEVKDKYEWDNVDFNKLTKQEKKKLKRKKKKFLKKERLKVEAEKKEEQAGNQVSVGNSFQNGNNNQQSNAETQDAKITVGNGTPNDNSHFKKEDNEHSNSAIQMNAEHVLKDEELKSENPNFPLSGIKSGTSIQATDSQEAPTCNSKCAPGGNDKNGERNNVKNELDLDSNNTSNCCNSAQKMSDANDPACTTNTHAENEQKENLLNKGDPKLNKKKTTNEPPYVKHRLRPSNSDPSLVTSYNNIHALQESLMRRPYHYNNYFLYNPEKYGDDRCSLFLHRLPSDYLKKSTLEDSDHDKDMENERNDEHDGDHQEKQRERSDASDGVKSIEFLGKDFNKIPIYCDMFNHLMHPEAMKIHDKCKEKKKGKYAKPCKDDTQENNKNGHKVVYIKTEEGDYRIRPYDPTVYYHEKACYKICDLGNSLWVDESRYAEIQTRQYRSPEVILKSGFNETADIWSFACMIFELVTGDFLFNPQKSDRYDKNEEHLSFMIEVLGSIPKYMIDTGFNSHKYFNKKTYKLKNIKNIKRYGLYKIFKYKYNIPEKEINPLCSFLLPMLSMDPQKRPSAYTMLQHPWLNMVELEEEEMQMKNRSYSFNSMSAQHNANYEDHPYSKENYHKENYNKENYNSANQHTDRSMNSSNKHNNAQTNFMGQQNDAPMGQFEEELCRSEDEEEEDEEEEEEYNDEDDEEGDESEEEVDDEEDDDEEEENYNSQPEYGFPYKNNHTHNGMESKATTLKYDNLYQKKKKLEEKLKYKQINEGSIPDSPVNTEDYMLHNENIPHITYNNANNKNFTKNALQYQNFQMKNFQKISSLGINDQVVNSEEDGDYQYYYDHPGKYKYDEGDEEEEISMEDVEDEDEQNDDEDGETDEATDDITDGVTDEEEEEEEHREDGYHPQNENPIKRHSNNHKRVDNSNYQNESDENNFCNEESEVYYEGGEEYSAHLTAKRQSKKIPFEEQAGQRDVLIPVKPRDFLKVPIPNEKAKLRDQLSTSSSPDLNDNAEKASTEIEQNSTSSKNFTSVVMSCNSISQNVDKFEKIDQEEKQLFQGNAPGTERDNESQMVHDKQDEEKTNKINCKVINKKPFCAFS</sequence>
<dbReference type="InterPro" id="IPR051334">
    <property type="entry name" value="SRPK"/>
</dbReference>
<keyword evidence="5 13" id="KW-0418">Kinase</keyword>
<dbReference type="OrthoDB" id="2649at2759"/>
<dbReference type="OMA" id="TVYYHEK"/>
<feature type="compositionally biased region" description="Acidic residues" evidence="11">
    <location>
        <begin position="257"/>
        <end position="266"/>
    </location>
</feature>
<dbReference type="Gene3D" id="3.30.200.20">
    <property type="entry name" value="Phosphorylase Kinase, domain 1"/>
    <property type="match status" value="1"/>
</dbReference>
<name>A0A384KRA4_PLAKH</name>
<evidence type="ECO:0000256" key="10">
    <source>
        <dbReference type="SAM" id="Coils"/>
    </source>
</evidence>
<feature type="compositionally biased region" description="Polar residues" evidence="11">
    <location>
        <begin position="1260"/>
        <end position="1269"/>
    </location>
</feature>
<keyword evidence="4 9" id="KW-0547">Nucleotide-binding</keyword>
<evidence type="ECO:0000256" key="9">
    <source>
        <dbReference type="PROSITE-ProRule" id="PRU10141"/>
    </source>
</evidence>
<feature type="coiled-coil region" evidence="10">
    <location>
        <begin position="1002"/>
        <end position="1029"/>
    </location>
</feature>
<dbReference type="InParanoid" id="A0A384KRA4"/>
<dbReference type="Gene3D" id="1.10.510.10">
    <property type="entry name" value="Transferase(Phosphotransferase) domain 1"/>
    <property type="match status" value="2"/>
</dbReference>
<feature type="region of interest" description="Disordered" evidence="11">
    <location>
        <begin position="311"/>
        <end position="507"/>
    </location>
</feature>
<feature type="compositionally biased region" description="Polar residues" evidence="11">
    <location>
        <begin position="898"/>
        <end position="926"/>
    </location>
</feature>
<dbReference type="GeneID" id="7320367"/>
<dbReference type="SUPFAM" id="SSF56112">
    <property type="entry name" value="Protein kinase-like (PK-like)"/>
    <property type="match status" value="1"/>
</dbReference>
<feature type="compositionally biased region" description="Basic and acidic residues" evidence="11">
    <location>
        <begin position="378"/>
        <end position="387"/>
    </location>
</feature>
<evidence type="ECO:0000313" key="14">
    <source>
        <dbReference type="Proteomes" id="UP000031513"/>
    </source>
</evidence>
<dbReference type="FunCoup" id="A0A384KRA4">
    <property type="interactions" value="144"/>
</dbReference>
<feature type="compositionally biased region" description="Low complexity" evidence="11">
    <location>
        <begin position="1"/>
        <end position="20"/>
    </location>
</feature>
<dbReference type="Pfam" id="PF00069">
    <property type="entry name" value="Pkinase"/>
    <property type="match status" value="2"/>
</dbReference>
<feature type="region of interest" description="Disordered" evidence="11">
    <location>
        <begin position="1"/>
        <end position="36"/>
    </location>
</feature>
<evidence type="ECO:0000256" key="3">
    <source>
        <dbReference type="ARBA" id="ARBA00022679"/>
    </source>
</evidence>
<feature type="compositionally biased region" description="Basic and acidic residues" evidence="11">
    <location>
        <begin position="237"/>
        <end position="256"/>
    </location>
</feature>
<dbReference type="GO" id="GO:0004674">
    <property type="term" value="F:protein serine/threonine kinase activity"/>
    <property type="evidence" value="ECO:0007669"/>
    <property type="project" value="UniProtKB-KW"/>
</dbReference>
<dbReference type="PROSITE" id="PS50011">
    <property type="entry name" value="PROTEIN_KINASE_DOM"/>
    <property type="match status" value="1"/>
</dbReference>
<feature type="compositionally biased region" description="Polar residues" evidence="11">
    <location>
        <begin position="388"/>
        <end position="416"/>
    </location>
</feature>
<accession>A0A1A7W549</accession>
<dbReference type="PROSITE" id="PS00108">
    <property type="entry name" value="PROTEIN_KINASE_ST"/>
    <property type="match status" value="1"/>
</dbReference>
<feature type="compositionally biased region" description="Acidic residues" evidence="11">
    <location>
        <begin position="940"/>
        <end position="980"/>
    </location>
</feature>
<keyword evidence="14" id="KW-1185">Reference proteome</keyword>
<evidence type="ECO:0000256" key="5">
    <source>
        <dbReference type="ARBA" id="ARBA00022777"/>
    </source>
</evidence>
<dbReference type="Proteomes" id="UP000031513">
    <property type="component" value="Chromosome 8"/>
</dbReference>
<feature type="compositionally biased region" description="Basic and acidic residues" evidence="11">
    <location>
        <begin position="358"/>
        <end position="367"/>
    </location>
</feature>